<dbReference type="InterPro" id="IPR054612">
    <property type="entry name" value="Phage_capsid-like_C"/>
</dbReference>
<dbReference type="Gene3D" id="3.30.2400.10">
    <property type="entry name" value="Major capsid protein gp5"/>
    <property type="match status" value="1"/>
</dbReference>
<proteinExistence type="predicted"/>
<protein>
    <submittedName>
        <fullName evidence="3">Phage major capsid protein</fullName>
    </submittedName>
</protein>
<organism evidence="3 4">
    <name type="scientific">Kitasatospora phosalacinea</name>
    <dbReference type="NCBI Taxonomy" id="2065"/>
    <lineage>
        <taxon>Bacteria</taxon>
        <taxon>Bacillati</taxon>
        <taxon>Actinomycetota</taxon>
        <taxon>Actinomycetes</taxon>
        <taxon>Kitasatosporales</taxon>
        <taxon>Streptomycetaceae</taxon>
        <taxon>Kitasatospora</taxon>
    </lineage>
</organism>
<evidence type="ECO:0000256" key="1">
    <source>
        <dbReference type="ARBA" id="ARBA00004328"/>
    </source>
</evidence>
<evidence type="ECO:0000259" key="2">
    <source>
        <dbReference type="Pfam" id="PF05065"/>
    </source>
</evidence>
<dbReference type="InterPro" id="IPR024455">
    <property type="entry name" value="Phage_capsid"/>
</dbReference>
<feature type="domain" description="Phage capsid-like C-terminal" evidence="2">
    <location>
        <begin position="17"/>
        <end position="313"/>
    </location>
</feature>
<comment type="subcellular location">
    <subcellularLocation>
        <location evidence="1">Virion</location>
    </subcellularLocation>
</comment>
<reference evidence="3 4" key="1">
    <citation type="submission" date="2024-09" db="EMBL/GenBank/DDBJ databases">
        <title>The Natural Products Discovery Center: Release of the First 8490 Sequenced Strains for Exploring Actinobacteria Biosynthetic Diversity.</title>
        <authorList>
            <person name="Kalkreuter E."/>
            <person name="Kautsar S.A."/>
            <person name="Yang D."/>
            <person name="Bader C.D."/>
            <person name="Teijaro C.N."/>
            <person name="Fluegel L."/>
            <person name="Davis C.M."/>
            <person name="Simpson J.R."/>
            <person name="Lauterbach L."/>
            <person name="Steele A.D."/>
            <person name="Gui C."/>
            <person name="Meng S."/>
            <person name="Li G."/>
            <person name="Viehrig K."/>
            <person name="Ye F."/>
            <person name="Su P."/>
            <person name="Kiefer A.F."/>
            <person name="Nichols A."/>
            <person name="Cepeda A.J."/>
            <person name="Yan W."/>
            <person name="Fan B."/>
            <person name="Jiang Y."/>
            <person name="Adhikari A."/>
            <person name="Zheng C.-J."/>
            <person name="Schuster L."/>
            <person name="Cowan T.M."/>
            <person name="Smanski M.J."/>
            <person name="Chevrette M.G."/>
            <person name="De Carvalho L.P.S."/>
            <person name="Shen B."/>
        </authorList>
    </citation>
    <scope>NUCLEOTIDE SEQUENCE [LARGE SCALE GENOMIC DNA]</scope>
    <source>
        <strain evidence="3 4">NPDC058753</strain>
    </source>
</reference>
<sequence length="320" mass="33911">MAHTNPIKLSDVDPTFLPATIVAPIFEKSVETSAVMSLARQVPLSMSANTAVPVPLDVPTADWVDQAGRKPLSTGGMDIKQMTGKKIAVLIPVAMEVADSNAAGLWTQLQKDLPTAFARAFDMAAIHGRTMKGATGPFADYLAMTSKQVVLGTASQATGGIYTDMVNGLEQIIDDDWDYTGTVADPRLKPKLLKATSTTGEPLFVDTRQLGASDGAALRGELLGEPLAYSRSVSGKQRRQSTSVDSGLRAIGGDWSQTAYGVGMDISVRISREATYIDEDGGVHSAFQENLVLLLAEAYYGFVLGDSEAFVRYVATAGAS</sequence>
<dbReference type="EMBL" id="JBHYPX010000058">
    <property type="protein sequence ID" value="MFE1355340.1"/>
    <property type="molecule type" value="Genomic_DNA"/>
</dbReference>
<dbReference type="SUPFAM" id="SSF56563">
    <property type="entry name" value="Major capsid protein gp5"/>
    <property type="match status" value="1"/>
</dbReference>
<evidence type="ECO:0000313" key="4">
    <source>
        <dbReference type="Proteomes" id="UP001599542"/>
    </source>
</evidence>
<comment type="caution">
    <text evidence="3">The sequence shown here is derived from an EMBL/GenBank/DDBJ whole genome shotgun (WGS) entry which is preliminary data.</text>
</comment>
<dbReference type="RefSeq" id="WP_380329317.1">
    <property type="nucleotide sequence ID" value="NZ_JBHYPW010000056.1"/>
</dbReference>
<accession>A0ABW6GRL2</accession>
<gene>
    <name evidence="3" type="ORF">ACFW6T_25440</name>
</gene>
<name>A0ABW6GRL2_9ACTN</name>
<keyword evidence="4" id="KW-1185">Reference proteome</keyword>
<dbReference type="NCBIfam" id="TIGR01554">
    <property type="entry name" value="major_cap_HK97"/>
    <property type="match status" value="1"/>
</dbReference>
<dbReference type="Pfam" id="PF05065">
    <property type="entry name" value="Phage_capsid"/>
    <property type="match status" value="1"/>
</dbReference>
<dbReference type="Proteomes" id="UP001599542">
    <property type="component" value="Unassembled WGS sequence"/>
</dbReference>
<dbReference type="Gene3D" id="3.30.2320.10">
    <property type="entry name" value="hypothetical protein PF0899 domain"/>
    <property type="match status" value="1"/>
</dbReference>
<evidence type="ECO:0000313" key="3">
    <source>
        <dbReference type="EMBL" id="MFE1355340.1"/>
    </source>
</evidence>